<dbReference type="InterPro" id="IPR036188">
    <property type="entry name" value="FAD/NAD-bd_sf"/>
</dbReference>
<dbReference type="CDD" id="cd19946">
    <property type="entry name" value="GlpA-like_Fer2_BFD-like"/>
    <property type="match status" value="1"/>
</dbReference>
<accession>A0A1Q4P5A7</accession>
<feature type="domain" description="FAD dependent oxidoreductase" evidence="2">
    <location>
        <begin position="9"/>
        <end position="357"/>
    </location>
</feature>
<gene>
    <name evidence="3" type="ORF">BHU62_02095</name>
</gene>
<dbReference type="InterPro" id="IPR006076">
    <property type="entry name" value="FAD-dep_OxRdtase"/>
</dbReference>
<organism evidence="3 4">
    <name type="scientific">Serratia marcescens</name>
    <dbReference type="NCBI Taxonomy" id="615"/>
    <lineage>
        <taxon>Bacteria</taxon>
        <taxon>Pseudomonadati</taxon>
        <taxon>Pseudomonadota</taxon>
        <taxon>Gammaproteobacteria</taxon>
        <taxon>Enterobacterales</taxon>
        <taxon>Yersiniaceae</taxon>
        <taxon>Serratia</taxon>
    </lineage>
</organism>
<sequence>MMEEQTDWDIVVIGGGVVGCAVFRKFCLMGARTLLLEKGGDILSGASKANSALLHTGFDAPSGSLELRCMQAGYREFIAIRERMNLPLLPTGALVVAWDEQQLAALPAIVQQAHDNGVPDVAQIDAAELYRREPQLAPGALAAVEVPGESVIDPWSTPLAYLTQGVKHGGDYRFNTEVTGAERLPTGWRLTSNRGEFHGKIVINCAGNQGDRVESFCHQPEFEIRPRKGQFLVFDKAAAGQVNAIILPVPTAITKGVLLSKTIFGNLLLGPTAEEQQDREAATVDESKMRELIEQGTRLLPTLANYSVTASYAGLRPATEQKHYRIQHYPDRQWICVAGIRSTGLTAALGIAQYVEQLYRDHFTPCFTPTTPETVHWPQMPMLADYALRDYARPDNGGIVCHCELVTQREIEAAFDSAVPPECIGGLRRRTRVMMGRCNGFYCSSRVAEMVGDRFGQALAVGSIDEN</sequence>
<dbReference type="GO" id="GO:0016491">
    <property type="term" value="F:oxidoreductase activity"/>
    <property type="evidence" value="ECO:0007669"/>
    <property type="project" value="UniProtKB-KW"/>
</dbReference>
<evidence type="ECO:0000256" key="1">
    <source>
        <dbReference type="ARBA" id="ARBA00023002"/>
    </source>
</evidence>
<dbReference type="SUPFAM" id="SSF51905">
    <property type="entry name" value="FAD/NAD(P)-binding domain"/>
    <property type="match status" value="1"/>
</dbReference>
<evidence type="ECO:0000259" key="2">
    <source>
        <dbReference type="Pfam" id="PF01266"/>
    </source>
</evidence>
<dbReference type="PANTHER" id="PTHR42720:SF1">
    <property type="entry name" value="GLYCEROL 3-PHOSPHATE OXIDASE"/>
    <property type="match status" value="1"/>
</dbReference>
<evidence type="ECO:0000313" key="3">
    <source>
        <dbReference type="EMBL" id="OKB68284.1"/>
    </source>
</evidence>
<dbReference type="Pfam" id="PF01266">
    <property type="entry name" value="DAO"/>
    <property type="match status" value="1"/>
</dbReference>
<dbReference type="EMBL" id="MJAO01000002">
    <property type="protein sequence ID" value="OKB68284.1"/>
    <property type="molecule type" value="Genomic_DNA"/>
</dbReference>
<protein>
    <submittedName>
        <fullName evidence="3">FAD/NAD(P)-binding oxidoreductase</fullName>
    </submittedName>
</protein>
<dbReference type="Gene3D" id="3.30.9.10">
    <property type="entry name" value="D-Amino Acid Oxidase, subunit A, domain 2"/>
    <property type="match status" value="1"/>
</dbReference>
<evidence type="ECO:0000313" key="4">
    <source>
        <dbReference type="Proteomes" id="UP000185770"/>
    </source>
</evidence>
<dbReference type="InterPro" id="IPR052745">
    <property type="entry name" value="G3P_Oxidase/Oxidoreductase"/>
</dbReference>
<dbReference type="Proteomes" id="UP000185770">
    <property type="component" value="Unassembled WGS sequence"/>
</dbReference>
<dbReference type="Gene3D" id="3.50.50.60">
    <property type="entry name" value="FAD/NAD(P)-binding domain"/>
    <property type="match status" value="1"/>
</dbReference>
<dbReference type="SUPFAM" id="SSF54373">
    <property type="entry name" value="FAD-linked reductases, C-terminal domain"/>
    <property type="match status" value="1"/>
</dbReference>
<comment type="caution">
    <text evidence="3">The sequence shown here is derived from an EMBL/GenBank/DDBJ whole genome shotgun (WGS) entry which is preliminary data.</text>
</comment>
<keyword evidence="1" id="KW-0560">Oxidoreductase</keyword>
<dbReference type="AlphaFoldDB" id="A0A1Q4P5A7"/>
<reference evidence="3 4" key="1">
    <citation type="submission" date="2016-09" db="EMBL/GenBank/DDBJ databases">
        <title>Serratia marcescens MSU-97 and epiphytic antimycotic-producing bacteria.</title>
        <authorList>
            <person name="Matilla M.A."/>
        </authorList>
    </citation>
    <scope>NUCLEOTIDE SEQUENCE [LARGE SCALE GENOMIC DNA]</scope>
    <source>
        <strain evidence="3 4">MSU-97</strain>
    </source>
</reference>
<dbReference type="OrthoDB" id="9801699at2"/>
<name>A0A1Q4P5A7_SERMA</name>
<dbReference type="RefSeq" id="WP_073528931.1">
    <property type="nucleotide sequence ID" value="NZ_MJAO01000002.1"/>
</dbReference>
<dbReference type="PANTHER" id="PTHR42720">
    <property type="entry name" value="GLYCEROL-3-PHOSPHATE DEHYDROGENASE"/>
    <property type="match status" value="1"/>
</dbReference>
<dbReference type="InterPro" id="IPR041854">
    <property type="entry name" value="BFD-like_2Fe2S-bd_dom_sf"/>
</dbReference>
<proteinExistence type="predicted"/>
<dbReference type="Gene3D" id="1.10.10.1100">
    <property type="entry name" value="BFD-like [2Fe-2S]-binding domain"/>
    <property type="match status" value="1"/>
</dbReference>